<dbReference type="Pfam" id="PF20256">
    <property type="entry name" value="MoCoBD_2"/>
    <property type="match status" value="1"/>
</dbReference>
<dbReference type="InterPro" id="IPR037165">
    <property type="entry name" value="AldOxase/xan_DH_Mopterin-bd_sf"/>
</dbReference>
<organism evidence="4 5">
    <name type="scientific">Actinomadura adrarensis</name>
    <dbReference type="NCBI Taxonomy" id="1819600"/>
    <lineage>
        <taxon>Bacteria</taxon>
        <taxon>Bacillati</taxon>
        <taxon>Actinomycetota</taxon>
        <taxon>Actinomycetes</taxon>
        <taxon>Streptosporangiales</taxon>
        <taxon>Thermomonosporaceae</taxon>
        <taxon>Actinomadura</taxon>
    </lineage>
</organism>
<dbReference type="Pfam" id="PF02738">
    <property type="entry name" value="MoCoBD_1"/>
    <property type="match status" value="1"/>
</dbReference>
<feature type="domain" description="Aldehyde oxidase/xanthine dehydrogenase first molybdopterin binding" evidence="2">
    <location>
        <begin position="4"/>
        <end position="65"/>
    </location>
</feature>
<keyword evidence="5" id="KW-1185">Reference proteome</keyword>
<evidence type="ECO:0000313" key="4">
    <source>
        <dbReference type="EMBL" id="MFD0852526.1"/>
    </source>
</evidence>
<accession>A0ABW3CG05</accession>
<keyword evidence="1" id="KW-0500">Molybdenum</keyword>
<dbReference type="Proteomes" id="UP001597083">
    <property type="component" value="Unassembled WGS sequence"/>
</dbReference>
<evidence type="ECO:0000256" key="1">
    <source>
        <dbReference type="ARBA" id="ARBA00022505"/>
    </source>
</evidence>
<name>A0ABW3CG05_9ACTN</name>
<reference evidence="5" key="1">
    <citation type="journal article" date="2019" name="Int. J. Syst. Evol. Microbiol.">
        <title>The Global Catalogue of Microorganisms (GCM) 10K type strain sequencing project: providing services to taxonomists for standard genome sequencing and annotation.</title>
        <authorList>
            <consortium name="The Broad Institute Genomics Platform"/>
            <consortium name="The Broad Institute Genome Sequencing Center for Infectious Disease"/>
            <person name="Wu L."/>
            <person name="Ma J."/>
        </authorList>
    </citation>
    <scope>NUCLEOTIDE SEQUENCE [LARGE SCALE GENOMIC DNA]</scope>
    <source>
        <strain evidence="5">JCM 31696</strain>
    </source>
</reference>
<gene>
    <name evidence="4" type="ORF">ACFQ07_09845</name>
</gene>
<proteinExistence type="predicted"/>
<dbReference type="Gene3D" id="3.30.365.10">
    <property type="entry name" value="Aldehyde oxidase/xanthine dehydrogenase, molybdopterin binding domain"/>
    <property type="match status" value="3"/>
</dbReference>
<evidence type="ECO:0000313" key="5">
    <source>
        <dbReference type="Proteomes" id="UP001597083"/>
    </source>
</evidence>
<dbReference type="PANTHER" id="PTHR11908">
    <property type="entry name" value="XANTHINE DEHYDROGENASE"/>
    <property type="match status" value="1"/>
</dbReference>
<dbReference type="EMBL" id="JBHTIR010001420">
    <property type="protein sequence ID" value="MFD0852526.1"/>
    <property type="molecule type" value="Genomic_DNA"/>
</dbReference>
<comment type="caution">
    <text evidence="4">The sequence shown here is derived from an EMBL/GenBank/DDBJ whole genome shotgun (WGS) entry which is preliminary data.</text>
</comment>
<dbReference type="InterPro" id="IPR046867">
    <property type="entry name" value="AldOxase/xan_DH_MoCoBD2"/>
</dbReference>
<evidence type="ECO:0000259" key="3">
    <source>
        <dbReference type="Pfam" id="PF20256"/>
    </source>
</evidence>
<feature type="domain" description="Aldehyde oxidase/xanthine dehydrogenase second molybdopterin binding" evidence="3">
    <location>
        <begin position="93"/>
        <end position="201"/>
    </location>
</feature>
<protein>
    <submittedName>
        <fullName evidence="4">Xanthine dehydrogenase family protein molybdopterin-binding subunit</fullName>
    </submittedName>
</protein>
<feature type="non-terminal residue" evidence="4">
    <location>
        <position position="1"/>
    </location>
</feature>
<evidence type="ECO:0000259" key="2">
    <source>
        <dbReference type="Pfam" id="PF02738"/>
    </source>
</evidence>
<feature type="non-terminal residue" evidence="4">
    <location>
        <position position="201"/>
    </location>
</feature>
<dbReference type="InterPro" id="IPR008274">
    <property type="entry name" value="AldOxase/xan_DH_MoCoBD1"/>
</dbReference>
<dbReference type="InterPro" id="IPR016208">
    <property type="entry name" value="Ald_Oxase/xanthine_DH-like"/>
</dbReference>
<dbReference type="SUPFAM" id="SSF56003">
    <property type="entry name" value="Molybdenum cofactor-binding domain"/>
    <property type="match status" value="1"/>
</dbReference>
<sequence>TGMFFPGPYRVPAATFALTCVFSNTSGRTAYRGPWQFESVARELLLDISARRIGMDPVELRRRNLLRQDEMPYVNPNGMPYGDVTPLETFEHALKLLDYDAFRKEQEQARAEGRYLGVGTSTYIEPTSAMMPLHGTEGATIRIEPSGKVNVYVSGGSTGNSLETTVVQLAADALGVDIEDVNTIQGDTAITPFGGGTGGSR</sequence>
<dbReference type="PANTHER" id="PTHR11908:SF132">
    <property type="entry name" value="ALDEHYDE OXIDASE 1-RELATED"/>
    <property type="match status" value="1"/>
</dbReference>